<dbReference type="AlphaFoldDB" id="A0A250XDH4"/>
<evidence type="ECO:0000313" key="4">
    <source>
        <dbReference type="EMBL" id="GAX81133.1"/>
    </source>
</evidence>
<evidence type="ECO:0000259" key="3">
    <source>
        <dbReference type="Pfam" id="PF23166"/>
    </source>
</evidence>
<feature type="domain" description="Alpha-glucan water dikinase-like N-terminal Ig-like" evidence="3">
    <location>
        <begin position="179"/>
        <end position="277"/>
    </location>
</feature>
<keyword evidence="1" id="KW-0479">Metal-binding</keyword>
<name>A0A250XDH4_9CHLO</name>
<keyword evidence="2" id="KW-0119">Carbohydrate metabolism</keyword>
<dbReference type="GO" id="GO:0046872">
    <property type="term" value="F:metal ion binding"/>
    <property type="evidence" value="ECO:0007669"/>
    <property type="project" value="UniProtKB-KW"/>
</dbReference>
<evidence type="ECO:0000313" key="5">
    <source>
        <dbReference type="Proteomes" id="UP000232323"/>
    </source>
</evidence>
<organism evidence="4 5">
    <name type="scientific">Chlamydomonas eustigma</name>
    <dbReference type="NCBI Taxonomy" id="1157962"/>
    <lineage>
        <taxon>Eukaryota</taxon>
        <taxon>Viridiplantae</taxon>
        <taxon>Chlorophyta</taxon>
        <taxon>core chlorophytes</taxon>
        <taxon>Chlorophyceae</taxon>
        <taxon>CS clade</taxon>
        <taxon>Chlamydomonadales</taxon>
        <taxon>Chlamydomonadaceae</taxon>
        <taxon>Chlamydomonas</taxon>
    </lineage>
</organism>
<gene>
    <name evidence="4" type="ORF">CEUSTIGMA_g8567.t1</name>
</gene>
<proteinExistence type="predicted"/>
<evidence type="ECO:0000256" key="1">
    <source>
        <dbReference type="ARBA" id="ARBA00022723"/>
    </source>
</evidence>
<protein>
    <recommendedName>
        <fullName evidence="3">Alpha-glucan water dikinase-like N-terminal Ig-like domain-containing protein</fullName>
    </recommendedName>
</protein>
<accession>A0A250XDH4</accession>
<keyword evidence="5" id="KW-1185">Reference proteome</keyword>
<dbReference type="OrthoDB" id="525529at2759"/>
<dbReference type="PANTHER" id="PTHR46999">
    <property type="entry name" value="ALPHA-GLUCAN WATER DIKINASE 1, CHLOROPLASTIC-RELATED"/>
    <property type="match status" value="1"/>
</dbReference>
<dbReference type="InterPro" id="IPR056301">
    <property type="entry name" value="GWD-like_N_Ig"/>
</dbReference>
<evidence type="ECO:0000256" key="2">
    <source>
        <dbReference type="ARBA" id="ARBA00023277"/>
    </source>
</evidence>
<comment type="caution">
    <text evidence="4">The sequence shown here is derived from an EMBL/GenBank/DDBJ whole genome shotgun (WGS) entry which is preliminary data.</text>
</comment>
<dbReference type="Pfam" id="PF23166">
    <property type="entry name" value="Ig_N_CWD1"/>
    <property type="match status" value="1"/>
</dbReference>
<sequence>MFISPRSVMLRSRSACRPLPAAAVNGFRSIGIIPNASSATAWDSWDSYMNRRSPVLQPTSEEQKMFSGIGASISATSVNYKPKFGAVLGSHDSGSFKQVNKVSPMSADLHEKLEALGVEELKNVLGKSDLKAGSMSFTTTDLNAGICITGCITDEGSKTANVALVVTETERQASWSRLEGLILHWACTYSKGSAWSMPPHGWSSVPDKNTDAGGAVNTSFEKHVDTTQQSTYVLVLKLPLEGILASGGITFVLKACDAQNTKWLKDASTDKDFYVDLHGLPSV</sequence>
<dbReference type="PANTHER" id="PTHR46999:SF1">
    <property type="entry name" value="ALPHA-GLUCAN WATER DIKINASE 1, CHLOROPLASTIC"/>
    <property type="match status" value="1"/>
</dbReference>
<dbReference type="Proteomes" id="UP000232323">
    <property type="component" value="Unassembled WGS sequence"/>
</dbReference>
<dbReference type="EMBL" id="BEGY01000061">
    <property type="protein sequence ID" value="GAX81133.1"/>
    <property type="molecule type" value="Genomic_DNA"/>
</dbReference>
<reference evidence="4 5" key="1">
    <citation type="submission" date="2017-08" db="EMBL/GenBank/DDBJ databases">
        <title>Acidophilic green algal genome provides insights into adaptation to an acidic environment.</title>
        <authorList>
            <person name="Hirooka S."/>
            <person name="Hirose Y."/>
            <person name="Kanesaki Y."/>
            <person name="Higuchi S."/>
            <person name="Fujiwara T."/>
            <person name="Onuma R."/>
            <person name="Era A."/>
            <person name="Ohbayashi R."/>
            <person name="Uzuka A."/>
            <person name="Nozaki H."/>
            <person name="Yoshikawa H."/>
            <person name="Miyagishima S.Y."/>
        </authorList>
    </citation>
    <scope>NUCLEOTIDE SEQUENCE [LARGE SCALE GENOMIC DNA]</scope>
    <source>
        <strain evidence="4 5">NIES-2499</strain>
    </source>
</reference>